<dbReference type="Proteomes" id="UP000275199">
    <property type="component" value="Unassembled WGS sequence"/>
</dbReference>
<keyword evidence="1" id="KW-0472">Membrane</keyword>
<dbReference type="PROSITE" id="PS00409">
    <property type="entry name" value="PROKAR_NTER_METHYL"/>
    <property type="match status" value="1"/>
</dbReference>
<reference evidence="2 3" key="1">
    <citation type="submission" date="2018-11" db="EMBL/GenBank/DDBJ databases">
        <authorList>
            <person name="Jang G.I."/>
            <person name="Hwang C.Y."/>
        </authorList>
    </citation>
    <scope>NUCLEOTIDE SEQUENCE [LARGE SCALE GENOMIC DNA]</scope>
    <source>
        <strain evidence="2 3">SSM26</strain>
    </source>
</reference>
<comment type="caution">
    <text evidence="2">The sequence shown here is derived from an EMBL/GenBank/DDBJ whole genome shotgun (WGS) entry which is preliminary data.</text>
</comment>
<evidence type="ECO:0000313" key="3">
    <source>
        <dbReference type="Proteomes" id="UP000275199"/>
    </source>
</evidence>
<dbReference type="RefSeq" id="WP_123888754.1">
    <property type="nucleotide sequence ID" value="NZ_RKKU01000005.1"/>
</dbReference>
<gene>
    <name evidence="2" type="ORF">EF096_06185</name>
</gene>
<feature type="transmembrane region" description="Helical" evidence="1">
    <location>
        <begin position="12"/>
        <end position="35"/>
    </location>
</feature>
<dbReference type="NCBIfam" id="TIGR02532">
    <property type="entry name" value="IV_pilin_GFxxxE"/>
    <property type="match status" value="1"/>
</dbReference>
<organism evidence="2 3">
    <name type="scientific">Pseudomonas neustonica</name>
    <dbReference type="NCBI Taxonomy" id="2487346"/>
    <lineage>
        <taxon>Bacteria</taxon>
        <taxon>Pseudomonadati</taxon>
        <taxon>Pseudomonadota</taxon>
        <taxon>Gammaproteobacteria</taxon>
        <taxon>Pseudomonadales</taxon>
        <taxon>Pseudomonadaceae</taxon>
        <taxon>Pseudomonas</taxon>
    </lineage>
</organism>
<keyword evidence="1" id="KW-0812">Transmembrane</keyword>
<evidence type="ECO:0000313" key="2">
    <source>
        <dbReference type="EMBL" id="ROZ86324.1"/>
    </source>
</evidence>
<protein>
    <submittedName>
        <fullName evidence="2">Prepilin-type N-terminal cleavage/methylation domain-containing protein</fullName>
    </submittedName>
</protein>
<proteinExistence type="predicted"/>
<accession>A0ABX9XNU5</accession>
<evidence type="ECO:0000256" key="1">
    <source>
        <dbReference type="SAM" id="Phobius"/>
    </source>
</evidence>
<keyword evidence="1" id="KW-1133">Transmembrane helix</keyword>
<name>A0ABX9XNU5_9PSED</name>
<keyword evidence="3" id="KW-1185">Reference proteome</keyword>
<dbReference type="EMBL" id="RKKU01000005">
    <property type="protein sequence ID" value="ROZ86324.1"/>
    <property type="molecule type" value="Genomic_DNA"/>
</dbReference>
<dbReference type="InterPro" id="IPR012902">
    <property type="entry name" value="N_methyl_site"/>
</dbReference>
<sequence length="259" mass="27275">MSHAGHLSRQQGFSLLELALVLALVGGMALIVMQYRGQALSQDKSIAQGYQDQIAAALFQYALRHYRLPCADTNGNGFEGGSDGACGQGSTNHMVGGVPFQTLNMPETQGLSEAVRQRYVYGVFRDNSTAGDLSTLTERTGDALGTSGYLSLNDLRYALRALGARAFDAGRIHVTGDAQQAGAANCATNPLGNLAFFVAYAGTRDADDDGDAFDGENSDLKWPAGGGLCVSGPLTTQDEQYDDAIVAVGFAELLGYLTQ</sequence>